<dbReference type="AlphaFoldDB" id="A0A0S2HVR0"/>
<dbReference type="EMBL" id="CP013118">
    <property type="protein sequence ID" value="ALO14135.1"/>
    <property type="molecule type" value="Genomic_DNA"/>
</dbReference>
<protein>
    <submittedName>
        <fullName evidence="1">Uncharacterized protein</fullName>
    </submittedName>
</protein>
<name>A0A0S2HVR0_9BACT</name>
<gene>
    <name evidence="1" type="ORF">L21SP5_00456</name>
</gene>
<accession>A0A0S2HVR0</accession>
<reference evidence="1 2" key="1">
    <citation type="submission" date="2015-11" db="EMBL/GenBank/DDBJ databases">
        <title>Description and complete genome sequence of a novel strain predominating in hypersaline microbial mats and representing a new family of the Bacteriodetes phylum.</title>
        <authorList>
            <person name="Spring S."/>
            <person name="Bunk B."/>
            <person name="Sproer C."/>
            <person name="Klenk H.-P."/>
        </authorList>
    </citation>
    <scope>NUCLEOTIDE SEQUENCE [LARGE SCALE GENOMIC DNA]</scope>
    <source>
        <strain evidence="1 2">L21-Spi-D4</strain>
    </source>
</reference>
<proteinExistence type="predicted"/>
<evidence type="ECO:0000313" key="2">
    <source>
        <dbReference type="Proteomes" id="UP000064893"/>
    </source>
</evidence>
<organism evidence="1 2">
    <name type="scientific">Salinivirga cyanobacteriivorans</name>
    <dbReference type="NCBI Taxonomy" id="1307839"/>
    <lineage>
        <taxon>Bacteria</taxon>
        <taxon>Pseudomonadati</taxon>
        <taxon>Bacteroidota</taxon>
        <taxon>Bacteroidia</taxon>
        <taxon>Bacteroidales</taxon>
        <taxon>Salinivirgaceae</taxon>
        <taxon>Salinivirga</taxon>
    </lineage>
</organism>
<keyword evidence="2" id="KW-1185">Reference proteome</keyword>
<evidence type="ECO:0000313" key="1">
    <source>
        <dbReference type="EMBL" id="ALO14135.1"/>
    </source>
</evidence>
<dbReference type="Proteomes" id="UP000064893">
    <property type="component" value="Chromosome"/>
</dbReference>
<dbReference type="KEGG" id="blq:L21SP5_00456"/>
<sequence>MCFRHTFLDGMYHLTTTEHTPKPTVYTFALVNCKSFVIFTRRFTATKTKQRTWKTLPNCKSLPS</sequence>